<comment type="caution">
    <text evidence="1">The sequence shown here is derived from an EMBL/GenBank/DDBJ whole genome shotgun (WGS) entry which is preliminary data.</text>
</comment>
<evidence type="ECO:0000313" key="1">
    <source>
        <dbReference type="EMBL" id="KAI9898163.1"/>
    </source>
</evidence>
<protein>
    <submittedName>
        <fullName evidence="1">Uncharacterized protein</fullName>
    </submittedName>
</protein>
<gene>
    <name evidence="1" type="ORF">N3K66_006523</name>
</gene>
<sequence>MATVSNSNLPLHSIQKYPHLYEHRHNDFNNNRRRQSTEVQNRPITVAQTFDIGTAVNDTPIDSLPDDLMQSEHWGAAFAPTLSKMGRSTHQRESSLSSLGSTGPASPYNHNTSNPQIAITDSGSDGLSEMHESDNGHNHGGGGYYHLSKPMPGGSYSGYQNMDGTMSEMAYPITIPGPNDSNMSAKPRNEQRSSLLPAPEFSSSSRSHPTSVASSVADDSPATPTLNEAELVDKRRKAGYGDVPKLGRTLTDVYSDELYSPNFAITSTSPSQPAVSAPNMEVFRQRLSAANTQHLNDGNSPVSSATRNIRTSPFRAGSPHAPGIDNHSLSQRSTQFNSARHMREHEKAQKDAQFYQHQVARPGTDTPNTISPKDAMLELNDPEGDGQFPLFPAESSNFDMGNLPKLPMVSQAMPTHHTGHQLNYLSQMPMAVPHQFHFLGRQPGDYSPSRVNSAGSSESAGSIVQRPINTFAGSGTYTCTYHGCTLRFETPTLLQKHKREGHRQPQALGRPHEMNGISSNLMNSQAGPHKCDRINPSTGKPCDTVFSRPYDLTRHEDTIHNARKQKVRCDICTEEKTFSRADALTRHYRVCHPDQELPSKHRRRGGC</sequence>
<dbReference type="Proteomes" id="UP001163324">
    <property type="component" value="Chromosome 6"/>
</dbReference>
<name>A0ACC0UW64_9HYPO</name>
<evidence type="ECO:0000313" key="2">
    <source>
        <dbReference type="Proteomes" id="UP001163324"/>
    </source>
</evidence>
<proteinExistence type="predicted"/>
<dbReference type="EMBL" id="CM047945">
    <property type="protein sequence ID" value="KAI9898163.1"/>
    <property type="molecule type" value="Genomic_DNA"/>
</dbReference>
<reference evidence="1" key="1">
    <citation type="submission" date="2022-10" db="EMBL/GenBank/DDBJ databases">
        <title>Complete Genome of Trichothecium roseum strain YXFP-22015, a Plant Pathogen Isolated from Citrus.</title>
        <authorList>
            <person name="Wang Y."/>
            <person name="Zhu L."/>
        </authorList>
    </citation>
    <scope>NUCLEOTIDE SEQUENCE</scope>
    <source>
        <strain evidence="1">YXFP-22015</strain>
    </source>
</reference>
<organism evidence="1 2">
    <name type="scientific">Trichothecium roseum</name>
    <dbReference type="NCBI Taxonomy" id="47278"/>
    <lineage>
        <taxon>Eukaryota</taxon>
        <taxon>Fungi</taxon>
        <taxon>Dikarya</taxon>
        <taxon>Ascomycota</taxon>
        <taxon>Pezizomycotina</taxon>
        <taxon>Sordariomycetes</taxon>
        <taxon>Hypocreomycetidae</taxon>
        <taxon>Hypocreales</taxon>
        <taxon>Hypocreales incertae sedis</taxon>
        <taxon>Trichothecium</taxon>
    </lineage>
</organism>
<keyword evidence="2" id="KW-1185">Reference proteome</keyword>
<accession>A0ACC0UW64</accession>